<accession>X1HH35</accession>
<comment type="caution">
    <text evidence="1">The sequence shown here is derived from an EMBL/GenBank/DDBJ whole genome shotgun (WGS) entry which is preliminary data.</text>
</comment>
<dbReference type="AlphaFoldDB" id="X1HH35"/>
<dbReference type="EMBL" id="BARU01008735">
    <property type="protein sequence ID" value="GAH44608.1"/>
    <property type="molecule type" value="Genomic_DNA"/>
</dbReference>
<proteinExistence type="predicted"/>
<reference evidence="1" key="1">
    <citation type="journal article" date="2014" name="Front. Microbiol.">
        <title>High frequency of phylogenetically diverse reductive dehalogenase-homologous genes in deep subseafloor sedimentary metagenomes.</title>
        <authorList>
            <person name="Kawai M."/>
            <person name="Futagami T."/>
            <person name="Toyoda A."/>
            <person name="Takaki Y."/>
            <person name="Nishi S."/>
            <person name="Hori S."/>
            <person name="Arai W."/>
            <person name="Tsubouchi T."/>
            <person name="Morono Y."/>
            <person name="Uchiyama I."/>
            <person name="Ito T."/>
            <person name="Fujiyama A."/>
            <person name="Inagaki F."/>
            <person name="Takami H."/>
        </authorList>
    </citation>
    <scope>NUCLEOTIDE SEQUENCE</scope>
    <source>
        <strain evidence="1">Expedition CK06-06</strain>
    </source>
</reference>
<name>X1HH35_9ZZZZ</name>
<evidence type="ECO:0000313" key="1">
    <source>
        <dbReference type="EMBL" id="GAH44608.1"/>
    </source>
</evidence>
<organism evidence="1">
    <name type="scientific">marine sediment metagenome</name>
    <dbReference type="NCBI Taxonomy" id="412755"/>
    <lineage>
        <taxon>unclassified sequences</taxon>
        <taxon>metagenomes</taxon>
        <taxon>ecological metagenomes</taxon>
    </lineage>
</organism>
<protein>
    <submittedName>
        <fullName evidence="1">Uncharacterized protein</fullName>
    </submittedName>
</protein>
<gene>
    <name evidence="1" type="ORF">S03H2_16994</name>
</gene>
<sequence length="37" mass="4051">MNIKVMNDEGSATEEEIVLGIERVCELVMEAVAEGLQ</sequence>
<feature type="non-terminal residue" evidence="1">
    <location>
        <position position="37"/>
    </location>
</feature>